<feature type="region of interest" description="Disordered" evidence="1">
    <location>
        <begin position="179"/>
        <end position="216"/>
    </location>
</feature>
<feature type="transmembrane region" description="Helical" evidence="2">
    <location>
        <begin position="77"/>
        <end position="100"/>
    </location>
</feature>
<name>A0A1S3IVI7_LINAN</name>
<dbReference type="Proteomes" id="UP000085678">
    <property type="component" value="Unplaced"/>
</dbReference>
<protein>
    <submittedName>
        <fullName evidence="4">Protein PRY2 isoform X2</fullName>
    </submittedName>
</protein>
<reference evidence="4" key="1">
    <citation type="submission" date="2025-08" db="UniProtKB">
        <authorList>
            <consortium name="RefSeq"/>
        </authorList>
    </citation>
    <scope>IDENTIFICATION</scope>
    <source>
        <tissue evidence="4">Gonads</tissue>
    </source>
</reference>
<evidence type="ECO:0000313" key="3">
    <source>
        <dbReference type="Proteomes" id="UP000085678"/>
    </source>
</evidence>
<keyword evidence="3" id="KW-1185">Reference proteome</keyword>
<keyword evidence="2" id="KW-1133">Transmembrane helix</keyword>
<feature type="compositionally biased region" description="Low complexity" evidence="1">
    <location>
        <begin position="196"/>
        <end position="216"/>
    </location>
</feature>
<evidence type="ECO:0000256" key="2">
    <source>
        <dbReference type="SAM" id="Phobius"/>
    </source>
</evidence>
<evidence type="ECO:0000313" key="4">
    <source>
        <dbReference type="RefSeq" id="XP_013402205.1"/>
    </source>
</evidence>
<proteinExistence type="predicted"/>
<organism evidence="3 4">
    <name type="scientific">Lingula anatina</name>
    <name type="common">Brachiopod</name>
    <name type="synonym">Lingula unguis</name>
    <dbReference type="NCBI Taxonomy" id="7574"/>
    <lineage>
        <taxon>Eukaryota</taxon>
        <taxon>Metazoa</taxon>
        <taxon>Spiralia</taxon>
        <taxon>Lophotrochozoa</taxon>
        <taxon>Brachiopoda</taxon>
        <taxon>Linguliformea</taxon>
        <taxon>Lingulata</taxon>
        <taxon>Lingulida</taxon>
        <taxon>Linguloidea</taxon>
        <taxon>Lingulidae</taxon>
        <taxon>Lingula</taxon>
    </lineage>
</organism>
<keyword evidence="2" id="KW-0472">Membrane</keyword>
<accession>A0A1S3IVI7</accession>
<dbReference type="AlphaFoldDB" id="A0A1S3IVI7"/>
<feature type="region of interest" description="Disordered" evidence="1">
    <location>
        <begin position="251"/>
        <end position="271"/>
    </location>
</feature>
<sequence length="271" mass="29686">MATTKRQTVEMANIHVYEPGYEVPSNTTTRPQSDAYDDVHDAGTNNYEALQKPTNEDVYAKLDDSKKPGKRIEYRRLALYGFLSLSVLLNVVLVVAFIVATSEYCACHCRNQGENDTFNGMRSEMTQYSGISTETSVPTANFMTKSETTASEVTTLKMTTTSELAVTSETNTTPELALSSEMTTTSEQITSPEWATSTELTPSSEPTTTSEPTIMPESSTSFMYEQTPTSVPTMTSELTTTSESVLTAGMTATSVTTTQGPSPWGRRKKRK</sequence>
<feature type="compositionally biased region" description="Polar residues" evidence="1">
    <location>
        <begin position="179"/>
        <end position="195"/>
    </location>
</feature>
<evidence type="ECO:0000256" key="1">
    <source>
        <dbReference type="SAM" id="MobiDB-lite"/>
    </source>
</evidence>
<gene>
    <name evidence="4" type="primary">LOC106167864</name>
</gene>
<dbReference type="GeneID" id="106167864"/>
<keyword evidence="2" id="KW-0812">Transmembrane</keyword>
<dbReference type="RefSeq" id="XP_013402205.1">
    <property type="nucleotide sequence ID" value="XM_013546751.1"/>
</dbReference>